<protein>
    <submittedName>
        <fullName evidence="1">Uncharacterized protein</fullName>
    </submittedName>
</protein>
<organism evidence="1 2">
    <name type="scientific">Austropuccinia psidii MF-1</name>
    <dbReference type="NCBI Taxonomy" id="1389203"/>
    <lineage>
        <taxon>Eukaryota</taxon>
        <taxon>Fungi</taxon>
        <taxon>Dikarya</taxon>
        <taxon>Basidiomycota</taxon>
        <taxon>Pucciniomycotina</taxon>
        <taxon>Pucciniomycetes</taxon>
        <taxon>Pucciniales</taxon>
        <taxon>Sphaerophragmiaceae</taxon>
        <taxon>Austropuccinia</taxon>
    </lineage>
</organism>
<gene>
    <name evidence="1" type="ORF">O181_116979</name>
</gene>
<reference evidence="1" key="1">
    <citation type="submission" date="2021-03" db="EMBL/GenBank/DDBJ databases">
        <title>Draft genome sequence of rust myrtle Austropuccinia psidii MF-1, a brazilian biotype.</title>
        <authorList>
            <person name="Quecine M.C."/>
            <person name="Pachon D.M.R."/>
            <person name="Bonatelli M.L."/>
            <person name="Correr F.H."/>
            <person name="Franceschini L.M."/>
            <person name="Leite T.F."/>
            <person name="Margarido G.R.A."/>
            <person name="Almeida C.A."/>
            <person name="Ferrarezi J.A."/>
            <person name="Labate C.A."/>
        </authorList>
    </citation>
    <scope>NUCLEOTIDE SEQUENCE</scope>
    <source>
        <strain evidence="1">MF-1</strain>
    </source>
</reference>
<evidence type="ECO:0000313" key="2">
    <source>
        <dbReference type="Proteomes" id="UP000765509"/>
    </source>
</evidence>
<sequence>MFKKLGFEANELEGLMAQTACHPPSTLDRMAFDELFMAAILAKGNEKPFSTFVGQVIFNVSQKNSKPTRQSSPFMYCVSDLPGSSPLYPHPCSPHFPKPTASTSNIRCPPDHLVNKFGGSCFHCRCTGHWWANCPQTKGVANPNLCPPSPGHYRAARPGTPDC</sequence>
<accession>A0A9Q3PX26</accession>
<keyword evidence="2" id="KW-1185">Reference proteome</keyword>
<dbReference type="AlphaFoldDB" id="A0A9Q3PX26"/>
<proteinExistence type="predicted"/>
<comment type="caution">
    <text evidence="1">The sequence shown here is derived from an EMBL/GenBank/DDBJ whole genome shotgun (WGS) entry which is preliminary data.</text>
</comment>
<dbReference type="Proteomes" id="UP000765509">
    <property type="component" value="Unassembled WGS sequence"/>
</dbReference>
<name>A0A9Q3PX26_9BASI</name>
<evidence type="ECO:0000313" key="1">
    <source>
        <dbReference type="EMBL" id="MBW0577264.1"/>
    </source>
</evidence>
<dbReference type="EMBL" id="AVOT02100233">
    <property type="protein sequence ID" value="MBW0577264.1"/>
    <property type="molecule type" value="Genomic_DNA"/>
</dbReference>